<feature type="binding site" evidence="8">
    <location>
        <position position="210"/>
    </location>
    <ligand>
        <name>Zn(2+)</name>
        <dbReference type="ChEBI" id="CHEBI:29105"/>
        <label>1</label>
        <note>catalytic</note>
    </ligand>
</feature>
<dbReference type="HAMAP" id="MF_01818">
    <property type="entry name" value="RNase_Z_BN"/>
    <property type="match status" value="1"/>
</dbReference>
<reference evidence="10 11" key="1">
    <citation type="submission" date="2020-05" db="EMBL/GenBank/DDBJ databases">
        <title>Complete genome sequence of Gemmatimonas greenlandica TET16.</title>
        <authorList>
            <person name="Zeng Y."/>
        </authorList>
    </citation>
    <scope>NUCLEOTIDE SEQUENCE [LARGE SCALE GENOMIC DNA]</scope>
    <source>
        <strain evidence="10 11">TET16</strain>
    </source>
</reference>
<comment type="catalytic activity">
    <reaction evidence="8">
        <text>Endonucleolytic cleavage of RNA, removing extra 3' nucleotides from tRNA precursor, generating 3' termini of tRNAs. A 3'-hydroxy group is left at the tRNA terminus and a 5'-phosphoryl group is left at the trailer molecule.</text>
        <dbReference type="EC" id="3.1.26.11"/>
    </reaction>
</comment>
<feature type="binding site" evidence="8">
    <location>
        <position position="138"/>
    </location>
    <ligand>
        <name>Zn(2+)</name>
        <dbReference type="ChEBI" id="CHEBI:29105"/>
        <label>1</label>
        <note>catalytic</note>
    </ligand>
</feature>
<dbReference type="Pfam" id="PF12706">
    <property type="entry name" value="Lactamase_B_2"/>
    <property type="match status" value="1"/>
</dbReference>
<dbReference type="EC" id="3.1.26.11" evidence="8"/>
<comment type="function">
    <text evidence="8">Zinc phosphodiesterase, which displays some tRNA 3'-processing endonuclease activity. Probably involved in tRNA maturation, by removing a 3'-trailer from precursor tRNA.</text>
</comment>
<organism evidence="10 11">
    <name type="scientific">Gemmatimonas groenlandica</name>
    <dbReference type="NCBI Taxonomy" id="2732249"/>
    <lineage>
        <taxon>Bacteria</taxon>
        <taxon>Pseudomonadati</taxon>
        <taxon>Gemmatimonadota</taxon>
        <taxon>Gemmatimonadia</taxon>
        <taxon>Gemmatimonadales</taxon>
        <taxon>Gemmatimonadaceae</taxon>
        <taxon>Gemmatimonas</taxon>
    </lineage>
</organism>
<evidence type="ECO:0000256" key="2">
    <source>
        <dbReference type="ARBA" id="ARBA00022694"/>
    </source>
</evidence>
<keyword evidence="3 8" id="KW-0540">Nuclease</keyword>
<comment type="cofactor">
    <cofactor evidence="8">
        <name>Zn(2+)</name>
        <dbReference type="ChEBI" id="CHEBI:29105"/>
    </cofactor>
    <text evidence="8">Binds 2 Zn(2+) ions.</text>
</comment>
<feature type="domain" description="Metallo-beta-lactamase" evidence="9">
    <location>
        <begin position="20"/>
        <end position="246"/>
    </location>
</feature>
<dbReference type="GO" id="GO:0042802">
    <property type="term" value="F:identical protein binding"/>
    <property type="evidence" value="ECO:0007669"/>
    <property type="project" value="UniProtKB-ARBA"/>
</dbReference>
<feature type="binding site" evidence="8">
    <location>
        <position position="65"/>
    </location>
    <ligand>
        <name>Zn(2+)</name>
        <dbReference type="ChEBI" id="CHEBI:29105"/>
        <label>2</label>
        <note>catalytic</note>
    </ligand>
</feature>
<protein>
    <recommendedName>
        <fullName evidence="8">Ribonuclease Z</fullName>
        <shortName evidence="8">RNase Z</shortName>
        <ecNumber evidence="8">3.1.26.11</ecNumber>
    </recommendedName>
    <alternativeName>
        <fullName evidence="8">tRNA 3 endonuclease</fullName>
    </alternativeName>
    <alternativeName>
        <fullName evidence="8">tRNase Z</fullName>
    </alternativeName>
</protein>
<evidence type="ECO:0000313" key="10">
    <source>
        <dbReference type="EMBL" id="QJR34137.1"/>
    </source>
</evidence>
<evidence type="ECO:0000256" key="6">
    <source>
        <dbReference type="ARBA" id="ARBA00022801"/>
    </source>
</evidence>
<dbReference type="PANTHER" id="PTHR46018">
    <property type="entry name" value="ZINC PHOSPHODIESTERASE ELAC PROTEIN 1"/>
    <property type="match status" value="1"/>
</dbReference>
<dbReference type="NCBIfam" id="TIGR02651">
    <property type="entry name" value="RNase_Z"/>
    <property type="match status" value="1"/>
</dbReference>
<evidence type="ECO:0000313" key="11">
    <source>
        <dbReference type="Proteomes" id="UP000500938"/>
    </source>
</evidence>
<dbReference type="KEGG" id="ggr:HKW67_00705"/>
<evidence type="ECO:0000256" key="5">
    <source>
        <dbReference type="ARBA" id="ARBA00022759"/>
    </source>
</evidence>
<dbReference type="GO" id="GO:0042781">
    <property type="term" value="F:3'-tRNA processing endoribonuclease activity"/>
    <property type="evidence" value="ECO:0007669"/>
    <property type="project" value="UniProtKB-UniRule"/>
</dbReference>
<dbReference type="PANTHER" id="PTHR46018:SF2">
    <property type="entry name" value="ZINC PHOSPHODIESTERASE ELAC PROTEIN 1"/>
    <property type="match status" value="1"/>
</dbReference>
<dbReference type="Gene3D" id="3.60.15.10">
    <property type="entry name" value="Ribonuclease Z/Hydroxyacylglutathione hydrolase-like"/>
    <property type="match status" value="1"/>
</dbReference>
<feature type="active site" description="Proton acceptor" evidence="8">
    <location>
        <position position="65"/>
    </location>
</feature>
<keyword evidence="4 8" id="KW-0479">Metal-binding</keyword>
<dbReference type="AlphaFoldDB" id="A0A6M4IKT2"/>
<dbReference type="Pfam" id="PF23023">
    <property type="entry name" value="Anti-Pycsar_Apyc1"/>
    <property type="match status" value="1"/>
</dbReference>
<keyword evidence="7 8" id="KW-0862">Zinc</keyword>
<evidence type="ECO:0000256" key="1">
    <source>
        <dbReference type="ARBA" id="ARBA00011738"/>
    </source>
</evidence>
<dbReference type="InterPro" id="IPR036866">
    <property type="entry name" value="RibonucZ/Hydroxyglut_hydro"/>
</dbReference>
<name>A0A6M4IKT2_9BACT</name>
<dbReference type="InterPro" id="IPR001279">
    <property type="entry name" value="Metallo-B-lactamas"/>
</dbReference>
<dbReference type="FunFam" id="3.60.15.10:FF:000002">
    <property type="entry name" value="Ribonuclease Z"/>
    <property type="match status" value="1"/>
</dbReference>
<feature type="binding site" evidence="8">
    <location>
        <position position="268"/>
    </location>
    <ligand>
        <name>Zn(2+)</name>
        <dbReference type="ChEBI" id="CHEBI:29105"/>
        <label>2</label>
        <note>catalytic</note>
    </ligand>
</feature>
<keyword evidence="6 8" id="KW-0378">Hydrolase</keyword>
<dbReference type="SMART" id="SM00849">
    <property type="entry name" value="Lactamase_B"/>
    <property type="match status" value="1"/>
</dbReference>
<evidence type="ECO:0000256" key="7">
    <source>
        <dbReference type="ARBA" id="ARBA00022833"/>
    </source>
</evidence>
<keyword evidence="11" id="KW-1185">Reference proteome</keyword>
<feature type="binding site" evidence="8">
    <location>
        <position position="63"/>
    </location>
    <ligand>
        <name>Zn(2+)</name>
        <dbReference type="ChEBI" id="CHEBI:29105"/>
        <label>1</label>
        <note>catalytic</note>
    </ligand>
</feature>
<dbReference type="SUPFAM" id="SSF56281">
    <property type="entry name" value="Metallo-hydrolase/oxidoreductase"/>
    <property type="match status" value="1"/>
</dbReference>
<accession>A0A6M4IKT2</accession>
<sequence>MPLLVRFLGTAASRPTVERGVSSLAIIREGETLMFDCGEGTQRQMMRYGISFAFDDLFFTHVHSDHILGLTGLIRTMALQGRTEPLRLWGPRGAGKTLRQCISLGGERTTFPIEITELEPGEPVKRPDYHLDTFAVSHGPSQSLGYALVEEERLGRFNPDLAREMGIPEGPLWGRIHKGQSITLDDGRVIEPSVLVGERRRGRRIVITGDTRPCENTIAAAQDADLLIHEATFADDEAARALETGHSTAREAAEVARKAGARRLVLTHISARYSRDAHELEREARSVFPRSSIARDGTEIELSLTEELAAVTEAEGANGIVN</sequence>
<evidence type="ECO:0000256" key="3">
    <source>
        <dbReference type="ARBA" id="ARBA00022722"/>
    </source>
</evidence>
<feature type="binding site" evidence="8">
    <location>
        <position position="61"/>
    </location>
    <ligand>
        <name>Zn(2+)</name>
        <dbReference type="ChEBI" id="CHEBI:29105"/>
        <label>1</label>
        <note>catalytic</note>
    </ligand>
</feature>
<comment type="similarity">
    <text evidence="8">Belongs to the RNase Z family.</text>
</comment>
<comment type="subunit">
    <text evidence="1 8">Homodimer.</text>
</comment>
<dbReference type="InterPro" id="IPR013471">
    <property type="entry name" value="RNase_Z/BN"/>
</dbReference>
<feature type="binding site" evidence="8">
    <location>
        <position position="66"/>
    </location>
    <ligand>
        <name>Zn(2+)</name>
        <dbReference type="ChEBI" id="CHEBI:29105"/>
        <label>2</label>
        <note>catalytic</note>
    </ligand>
</feature>
<gene>
    <name evidence="8 10" type="primary">rnz</name>
    <name evidence="10" type="ORF">HKW67_00705</name>
</gene>
<evidence type="ECO:0000256" key="4">
    <source>
        <dbReference type="ARBA" id="ARBA00022723"/>
    </source>
</evidence>
<keyword evidence="5 8" id="KW-0255">Endonuclease</keyword>
<proteinExistence type="inferred from homology"/>
<dbReference type="GO" id="GO:0008270">
    <property type="term" value="F:zinc ion binding"/>
    <property type="evidence" value="ECO:0007669"/>
    <property type="project" value="UniProtKB-UniRule"/>
</dbReference>
<dbReference type="RefSeq" id="WP_171223563.1">
    <property type="nucleotide sequence ID" value="NZ_CP053085.1"/>
</dbReference>
<evidence type="ECO:0000259" key="9">
    <source>
        <dbReference type="SMART" id="SM00849"/>
    </source>
</evidence>
<keyword evidence="2 8" id="KW-0819">tRNA processing</keyword>
<dbReference type="CDD" id="cd07717">
    <property type="entry name" value="RNaseZ_ZiPD-like_MBL-fold"/>
    <property type="match status" value="1"/>
</dbReference>
<dbReference type="EMBL" id="CP053085">
    <property type="protein sequence ID" value="QJR34137.1"/>
    <property type="molecule type" value="Genomic_DNA"/>
</dbReference>
<dbReference type="NCBIfam" id="NF000801">
    <property type="entry name" value="PRK00055.1-3"/>
    <property type="match status" value="1"/>
</dbReference>
<feature type="binding site" evidence="8">
    <location>
        <position position="210"/>
    </location>
    <ligand>
        <name>Zn(2+)</name>
        <dbReference type="ChEBI" id="CHEBI:29105"/>
        <label>2</label>
        <note>catalytic</note>
    </ligand>
</feature>
<dbReference type="Proteomes" id="UP000500938">
    <property type="component" value="Chromosome"/>
</dbReference>
<evidence type="ECO:0000256" key="8">
    <source>
        <dbReference type="HAMAP-Rule" id="MF_01818"/>
    </source>
</evidence>